<gene>
    <name evidence="1" type="ORF">PYW08_010330</name>
</gene>
<organism evidence="1 2">
    <name type="scientific">Mythimna loreyi</name>
    <dbReference type="NCBI Taxonomy" id="667449"/>
    <lineage>
        <taxon>Eukaryota</taxon>
        <taxon>Metazoa</taxon>
        <taxon>Ecdysozoa</taxon>
        <taxon>Arthropoda</taxon>
        <taxon>Hexapoda</taxon>
        <taxon>Insecta</taxon>
        <taxon>Pterygota</taxon>
        <taxon>Neoptera</taxon>
        <taxon>Endopterygota</taxon>
        <taxon>Lepidoptera</taxon>
        <taxon>Glossata</taxon>
        <taxon>Ditrysia</taxon>
        <taxon>Noctuoidea</taxon>
        <taxon>Noctuidae</taxon>
        <taxon>Noctuinae</taxon>
        <taxon>Hadenini</taxon>
        <taxon>Mythimna</taxon>
    </lineage>
</organism>
<evidence type="ECO:0000313" key="1">
    <source>
        <dbReference type="EMBL" id="KAJ8707964.1"/>
    </source>
</evidence>
<name>A0ACC2Q533_9NEOP</name>
<comment type="caution">
    <text evidence="1">The sequence shown here is derived from an EMBL/GenBank/DDBJ whole genome shotgun (WGS) entry which is preliminary data.</text>
</comment>
<accession>A0ACC2Q533</accession>
<keyword evidence="2" id="KW-1185">Reference proteome</keyword>
<dbReference type="EMBL" id="CM056802">
    <property type="protein sequence ID" value="KAJ8707964.1"/>
    <property type="molecule type" value="Genomic_DNA"/>
</dbReference>
<protein>
    <submittedName>
        <fullName evidence="1">Uncharacterized protein</fullName>
    </submittedName>
</protein>
<evidence type="ECO:0000313" key="2">
    <source>
        <dbReference type="Proteomes" id="UP001231649"/>
    </source>
</evidence>
<dbReference type="Proteomes" id="UP001231649">
    <property type="component" value="Chromosome 26"/>
</dbReference>
<proteinExistence type="predicted"/>
<sequence length="1186" mass="133440">MAHSGGVLSSDISRRNPQDEYELIQRIGSGTYGDVYKAKRLNGNGELAAIKVIKLEPGDDFAIIQQEILMMKDCRHPNIVAYYGSYLRRDKLWISMEYCGGGSLQDIYHVTGPLTELQIAYMCRETLTGLSYLHMMGKMHRDIKGANILLTECGDVKLADFGVSAQITATINKRKSFIGTPYWMAPEVAAVERKGGYNQLCDIWACGITAIELAELQPPMFELHPMRVLFLMSKSGFKPPALKERERWSAVFHAFLKLALTKNPKKRPTADKLLQHAFFQQDMSKRLAIELLHKYSNPPSHCNNEPDEDTAMSNVPQRIASKHTGRGGRRVLAEQAQNSRHSNNHVRPRSLLTDHVVPTNSNRPTSLLDEDVISTANRVRLMTGEGREPTNRRSGVYDDSPIVDLDADDDLSVRSMPKVINFGVEVNRSCDGDTIKRNAYHRQSSEDWTVASLMSCPKHNPLQDHSVDTMPSSEKSLLQYIDEELMLRATLPLTAETANMAQGGNTALSMHDQHLSQCIQLKQNFLNNSTANIYQNLTSTFQSPIGASRVSIDDPLCRKIGEDIMYVDQQENDHLDLQRNANCECGLCPKPEPRDNNTLSDLQRSVAKCSCDVCNSNGDILSYYRNCSNQNTDSGIVICEHCKKQKISVSNFRALQIANRLRISEDDKLQNGGTDDDLCRKIDMSLNMEDKVFEHRKKHNRHHSDSVTAGIDLNQFCQCELDVKRKTSSVDEIFKMVDENGRDAKTEVVDEEIKTTQRQRSLSDSQRDKAKVDNKVPIPALEGSGTPPVPPRRARGRRHTPPRAAPNGLPPTPKVHMGACFSKVFNGCPLRINCTASWIHPDTRDQHILIGAEEGIYTLNLNELHETAMDQLCPRRTIWMHVIKDVLMSLSGKTPSLYRHELLALIGSARGGRSLRVLPPRLLPRRFALTTRVPDTRGCMRCAVARNPYNGYKYLCGATPAGLFLMQWYDPLRKFMLLKNIECVLPSPLLVFELIITPELEYPLLCVGATRKPMRLNLLNINSGASWFHSDELEACVGGSNTVIPRPERLHTLRAVHQLNKDSVLVCHENVVDIIPVLPACIDATRWRHDDDKRRHKLLSRIQFDFNIDSILCLADSVLAFHRHGVQGRSLRNAEITQEITDASRAYRLLPHDKVVVLESHVLQNNTLSGEDGNDLYILAGHEASY</sequence>
<reference evidence="1" key="1">
    <citation type="submission" date="2023-03" db="EMBL/GenBank/DDBJ databases">
        <title>Chromosome-level genomes of two armyworms, Mythimna separata and Mythimna loreyi, provide insights into the biosynthesis and reception of sex pheromones.</title>
        <authorList>
            <person name="Zhao H."/>
        </authorList>
    </citation>
    <scope>NUCLEOTIDE SEQUENCE</scope>
    <source>
        <strain evidence="1">BeijingLab</strain>
    </source>
</reference>